<dbReference type="AlphaFoldDB" id="A0A7L7KV33"/>
<organism evidence="3 4">
    <name type="scientific">Candidatus Xianfuyuplasma coldseepsis</name>
    <dbReference type="NCBI Taxonomy" id="2782163"/>
    <lineage>
        <taxon>Bacteria</taxon>
        <taxon>Bacillati</taxon>
        <taxon>Mycoplasmatota</taxon>
        <taxon>Mollicutes</taxon>
        <taxon>Candidatus Izemoplasmatales</taxon>
        <taxon>Candidatus Izemoplasmataceae</taxon>
        <taxon>Candidatus Xianfuyuplasma</taxon>
    </lineage>
</organism>
<evidence type="ECO:0000313" key="4">
    <source>
        <dbReference type="Proteomes" id="UP000514720"/>
    </source>
</evidence>
<dbReference type="Proteomes" id="UP000514720">
    <property type="component" value="Chromosome"/>
</dbReference>
<dbReference type="Pfam" id="PF12836">
    <property type="entry name" value="HHH_3"/>
    <property type="match status" value="1"/>
</dbReference>
<reference evidence="3 4" key="1">
    <citation type="submission" date="2020-02" db="EMBL/GenBank/DDBJ databases">
        <authorList>
            <person name="Zheng R.K."/>
            <person name="Sun C.M."/>
        </authorList>
    </citation>
    <scope>NUCLEOTIDE SEQUENCE [LARGE SCALE GENOMIC DNA]</scope>
    <source>
        <strain evidence="4">zrk13</strain>
    </source>
</reference>
<dbReference type="RefSeq" id="WP_258877431.1">
    <property type="nucleotide sequence ID" value="NZ_CP048914.1"/>
</dbReference>
<proteinExistence type="predicted"/>
<dbReference type="EMBL" id="CP048914">
    <property type="protein sequence ID" value="QMS85628.1"/>
    <property type="molecule type" value="Genomic_DNA"/>
</dbReference>
<feature type="domain" description="Helix-hairpin-helix DNA-binding motif class 1" evidence="2">
    <location>
        <begin position="137"/>
        <end position="156"/>
    </location>
</feature>
<evidence type="ECO:0000313" key="3">
    <source>
        <dbReference type="EMBL" id="QMS85628.1"/>
    </source>
</evidence>
<dbReference type="GO" id="GO:0003677">
    <property type="term" value="F:DNA binding"/>
    <property type="evidence" value="ECO:0007669"/>
    <property type="project" value="InterPro"/>
</dbReference>
<keyword evidence="1" id="KW-1133">Transmembrane helix</keyword>
<dbReference type="GO" id="GO:0006281">
    <property type="term" value="P:DNA repair"/>
    <property type="evidence" value="ECO:0007669"/>
    <property type="project" value="InterPro"/>
</dbReference>
<dbReference type="Gene3D" id="3.10.560.10">
    <property type="entry name" value="Outer membrane lipoprotein wza domain like"/>
    <property type="match status" value="1"/>
</dbReference>
<gene>
    <name evidence="3" type="ORF">G4Z02_07695</name>
</gene>
<evidence type="ECO:0000259" key="2">
    <source>
        <dbReference type="SMART" id="SM00278"/>
    </source>
</evidence>
<dbReference type="InterPro" id="IPR003583">
    <property type="entry name" value="Hlx-hairpin-Hlx_DNA-bd_motif"/>
</dbReference>
<accession>A0A7L7KV33</accession>
<dbReference type="Gene3D" id="1.10.150.320">
    <property type="entry name" value="Photosystem II 12 kDa extrinsic protein"/>
    <property type="match status" value="1"/>
</dbReference>
<feature type="transmembrane region" description="Helical" evidence="1">
    <location>
        <begin position="9"/>
        <end position="26"/>
    </location>
</feature>
<dbReference type="NCBIfam" id="TIGR00426">
    <property type="entry name" value="competence protein ComEA helix-hairpin-helix repeat region"/>
    <property type="match status" value="1"/>
</dbReference>
<sequence>MKVYIQKYGIYAVVFVFVVVVIVSMIRKPEESEEEFTPYIVNNEQEVKKTFIYVDLKGAVMFPGVYKVEHNSRLFQVVERAGGLIANADGNAINLSMILKDQDVIYIPTNDEEYPNILDQTDNNYGGVININTASLEVLQTLSGIGPATAQSIIDYRTENGAFVSIDDILNVSGIGEATFAEIQEFITV</sequence>
<feature type="domain" description="Helix-hairpin-helix DNA-binding motif class 1" evidence="2">
    <location>
        <begin position="167"/>
        <end position="186"/>
    </location>
</feature>
<dbReference type="PANTHER" id="PTHR21180:SF32">
    <property type="entry name" value="ENDONUCLEASE_EXONUCLEASE_PHOSPHATASE FAMILY DOMAIN-CONTAINING PROTEIN 1"/>
    <property type="match status" value="1"/>
</dbReference>
<dbReference type="GO" id="GO:0015628">
    <property type="term" value="P:protein secretion by the type II secretion system"/>
    <property type="evidence" value="ECO:0007669"/>
    <property type="project" value="TreeGrafter"/>
</dbReference>
<keyword evidence="1" id="KW-0472">Membrane</keyword>
<keyword evidence="1" id="KW-0812">Transmembrane</keyword>
<evidence type="ECO:0000256" key="1">
    <source>
        <dbReference type="SAM" id="Phobius"/>
    </source>
</evidence>
<dbReference type="Pfam" id="PF10531">
    <property type="entry name" value="SLBB"/>
    <property type="match status" value="1"/>
</dbReference>
<protein>
    <recommendedName>
        <fullName evidence="2">Helix-hairpin-helix DNA-binding motif class 1 domain-containing protein</fullName>
    </recommendedName>
</protein>
<keyword evidence="4" id="KW-1185">Reference proteome</keyword>
<dbReference type="InterPro" id="IPR051675">
    <property type="entry name" value="Endo/Exo/Phosphatase_dom_1"/>
</dbReference>
<dbReference type="KEGG" id="xcl:G4Z02_07695"/>
<dbReference type="SUPFAM" id="SSF47781">
    <property type="entry name" value="RuvA domain 2-like"/>
    <property type="match status" value="1"/>
</dbReference>
<dbReference type="GO" id="GO:0015627">
    <property type="term" value="C:type II protein secretion system complex"/>
    <property type="evidence" value="ECO:0007669"/>
    <property type="project" value="TreeGrafter"/>
</dbReference>
<dbReference type="PANTHER" id="PTHR21180">
    <property type="entry name" value="ENDONUCLEASE/EXONUCLEASE/PHOSPHATASE FAMILY DOMAIN-CONTAINING PROTEIN 1"/>
    <property type="match status" value="1"/>
</dbReference>
<dbReference type="InterPro" id="IPR010994">
    <property type="entry name" value="RuvA_2-like"/>
</dbReference>
<dbReference type="InterPro" id="IPR019554">
    <property type="entry name" value="Soluble_ligand-bd"/>
</dbReference>
<name>A0A7L7KV33_9MOLU</name>
<dbReference type="SMART" id="SM00278">
    <property type="entry name" value="HhH1"/>
    <property type="match status" value="2"/>
</dbReference>
<dbReference type="InterPro" id="IPR004509">
    <property type="entry name" value="Competence_ComEA_HhH"/>
</dbReference>